<dbReference type="CDD" id="cd02947">
    <property type="entry name" value="TRX_family"/>
    <property type="match status" value="1"/>
</dbReference>
<dbReference type="EMBL" id="UINC01001486">
    <property type="protein sequence ID" value="SUZ82005.1"/>
    <property type="molecule type" value="Genomic_DNA"/>
</dbReference>
<evidence type="ECO:0000313" key="1">
    <source>
        <dbReference type="EMBL" id="SUZ82005.1"/>
    </source>
</evidence>
<dbReference type="InterPro" id="IPR036249">
    <property type="entry name" value="Thioredoxin-like_sf"/>
</dbReference>
<protein>
    <recommendedName>
        <fullName evidence="2">Thioredoxin domain-containing protein</fullName>
    </recommendedName>
</protein>
<dbReference type="SUPFAM" id="SSF52833">
    <property type="entry name" value="Thioredoxin-like"/>
    <property type="match status" value="1"/>
</dbReference>
<organism evidence="1">
    <name type="scientific">marine metagenome</name>
    <dbReference type="NCBI Taxonomy" id="408172"/>
    <lineage>
        <taxon>unclassified sequences</taxon>
        <taxon>metagenomes</taxon>
        <taxon>ecological metagenomes</taxon>
    </lineage>
</organism>
<accession>A0A381QRL0</accession>
<dbReference type="AlphaFoldDB" id="A0A381QRL0"/>
<reference evidence="1" key="1">
    <citation type="submission" date="2018-05" db="EMBL/GenBank/DDBJ databases">
        <authorList>
            <person name="Lanie J.A."/>
            <person name="Ng W.-L."/>
            <person name="Kazmierczak K.M."/>
            <person name="Andrzejewski T.M."/>
            <person name="Davidsen T.M."/>
            <person name="Wayne K.J."/>
            <person name="Tettelin H."/>
            <person name="Glass J.I."/>
            <person name="Rusch D."/>
            <person name="Podicherti R."/>
            <person name="Tsui H.-C.T."/>
            <person name="Winkler M.E."/>
        </authorList>
    </citation>
    <scope>NUCLEOTIDE SEQUENCE</scope>
</reference>
<proteinExistence type="predicted"/>
<evidence type="ECO:0008006" key="2">
    <source>
        <dbReference type="Google" id="ProtNLM"/>
    </source>
</evidence>
<dbReference type="Gene3D" id="3.40.30.10">
    <property type="entry name" value="Glutaredoxin"/>
    <property type="match status" value="1"/>
</dbReference>
<name>A0A381QRL0_9ZZZZ</name>
<gene>
    <name evidence="1" type="ORF">METZ01_LOCUS34859</name>
</gene>
<sequence>MVKDPNTGQPMIVGSIVLDDLKQDPFEEWYASGFQGYDVDFQLISAIDDPNGYTYEVFLGTWCADSRREVPRIAKIFQTLDVAPENVQYVCVDRDKISPGDEHVGKDIRYVPTVIVTRNNEEIGRIVETPIGTIESDLLEINLGIPPIPNYAQ</sequence>